<accession>A0ACC0CYX3</accession>
<gene>
    <name evidence="1" type="ORF">F4821DRAFT_260766</name>
</gene>
<comment type="caution">
    <text evidence="1">The sequence shown here is derived from an EMBL/GenBank/DDBJ whole genome shotgun (WGS) entry which is preliminary data.</text>
</comment>
<protein>
    <submittedName>
        <fullName evidence="1">Uncharacterized protein</fullName>
    </submittedName>
</protein>
<dbReference type="EMBL" id="MU394323">
    <property type="protein sequence ID" value="KAI6085631.1"/>
    <property type="molecule type" value="Genomic_DNA"/>
</dbReference>
<keyword evidence="2" id="KW-1185">Reference proteome</keyword>
<evidence type="ECO:0000313" key="1">
    <source>
        <dbReference type="EMBL" id="KAI6085631.1"/>
    </source>
</evidence>
<proteinExistence type="predicted"/>
<sequence length="640" mass="70836">MSNIHREHYLAALAAAPSLDSVGHVWLLKDVVVSENTLDNIHLPAAADANASRRLPSILSRSPKLETSSTFARTARVKSKAGGWSGISCSTSENASTRTAWEVRHGREKTSHGRSMAKTTLRNTMSFGPHFHLVKCVYCKIQLTTETKLIRSPLEEHADTLREAKRYYLNLSIRITTTAIMPRCTICSKTYSEGTLRDHRASSHLGVVCYFPHTSYPDLPAEDDEEMTRRLMEANSQRGGGQSGDGWVCRWHGCRHSGHSQWQCPFLACPCRGTSTLECRLVLRLRRETQRPSRKLLQKQRAGVEVPEFPRGEQVSLEDKKQIKLQDLDASNRVPVEDSDIIFLTEFIGEIKSKPAADVAKGGVVFSFERSGRLFESFAVNSLSVARYTSKETDVEKEGYRHHPQHLPRSTNTKAPFVYLDALGLLGLVVAMFCLLQLRRIDRLLAYRADQLSGLLSDSLPLVLFAALCGIGCLAAGLYSPNIVGISPNVKVLINSGGDYWHRLEDPSRGGVHFPGDGRVHLDRFNSFTGVTKFRRLVTPGGHRLPPNGDCTGFDQRGGHHAGPRTRLHQLPKAVTLDHLYMVPELDSEVGASSGEPSPAYRQMIRSMGELDTPLRARSGPSTPQTSPMSPSSNHISFSA</sequence>
<dbReference type="Proteomes" id="UP001497680">
    <property type="component" value="Unassembled WGS sequence"/>
</dbReference>
<name>A0ACC0CYX3_9PEZI</name>
<organism evidence="1 2">
    <name type="scientific">Hypoxylon rubiginosum</name>
    <dbReference type="NCBI Taxonomy" id="110542"/>
    <lineage>
        <taxon>Eukaryota</taxon>
        <taxon>Fungi</taxon>
        <taxon>Dikarya</taxon>
        <taxon>Ascomycota</taxon>
        <taxon>Pezizomycotina</taxon>
        <taxon>Sordariomycetes</taxon>
        <taxon>Xylariomycetidae</taxon>
        <taxon>Xylariales</taxon>
        <taxon>Hypoxylaceae</taxon>
        <taxon>Hypoxylon</taxon>
    </lineage>
</organism>
<reference evidence="1 2" key="1">
    <citation type="journal article" date="2022" name="New Phytol.">
        <title>Ecological generalism drives hyperdiversity of secondary metabolite gene clusters in xylarialean endophytes.</title>
        <authorList>
            <person name="Franco M.E.E."/>
            <person name="Wisecaver J.H."/>
            <person name="Arnold A.E."/>
            <person name="Ju Y.M."/>
            <person name="Slot J.C."/>
            <person name="Ahrendt S."/>
            <person name="Moore L.P."/>
            <person name="Eastman K.E."/>
            <person name="Scott K."/>
            <person name="Konkel Z."/>
            <person name="Mondo S.J."/>
            <person name="Kuo A."/>
            <person name="Hayes R.D."/>
            <person name="Haridas S."/>
            <person name="Andreopoulos B."/>
            <person name="Riley R."/>
            <person name="LaButti K."/>
            <person name="Pangilinan J."/>
            <person name="Lipzen A."/>
            <person name="Amirebrahimi M."/>
            <person name="Yan J."/>
            <person name="Adam C."/>
            <person name="Keymanesh K."/>
            <person name="Ng V."/>
            <person name="Louie K."/>
            <person name="Northen T."/>
            <person name="Drula E."/>
            <person name="Henrissat B."/>
            <person name="Hsieh H.M."/>
            <person name="Youens-Clark K."/>
            <person name="Lutzoni F."/>
            <person name="Miadlikowska J."/>
            <person name="Eastwood D.C."/>
            <person name="Hamelin R.C."/>
            <person name="Grigoriev I.V."/>
            <person name="U'Ren J.M."/>
        </authorList>
    </citation>
    <scope>NUCLEOTIDE SEQUENCE [LARGE SCALE GENOMIC DNA]</scope>
    <source>
        <strain evidence="1 2">ER1909</strain>
    </source>
</reference>
<evidence type="ECO:0000313" key="2">
    <source>
        <dbReference type="Proteomes" id="UP001497680"/>
    </source>
</evidence>